<accession>A0A9P9DP83</accession>
<dbReference type="EMBL" id="JAGMUU010000026">
    <property type="protein sequence ID" value="KAH7122126.1"/>
    <property type="molecule type" value="Genomic_DNA"/>
</dbReference>
<dbReference type="InterPro" id="IPR023173">
    <property type="entry name" value="NADPH_Cyt_P450_Rdtase_alpha"/>
</dbReference>
<evidence type="ECO:0000313" key="7">
    <source>
        <dbReference type="Proteomes" id="UP000717696"/>
    </source>
</evidence>
<dbReference type="InterPro" id="IPR017927">
    <property type="entry name" value="FAD-bd_FR_type"/>
</dbReference>
<comment type="cofactor">
    <cofactor evidence="1">
        <name>FAD</name>
        <dbReference type="ChEBI" id="CHEBI:57692"/>
    </cofactor>
</comment>
<dbReference type="PROSITE" id="PS51384">
    <property type="entry name" value="FAD_FR"/>
    <property type="match status" value="1"/>
</dbReference>
<dbReference type="PANTHER" id="PTHR19384">
    <property type="entry name" value="NITRIC OXIDE SYNTHASE-RELATED"/>
    <property type="match status" value="1"/>
</dbReference>
<keyword evidence="4" id="KW-0560">Oxidoreductase</keyword>
<evidence type="ECO:0000259" key="5">
    <source>
        <dbReference type="PROSITE" id="PS51384"/>
    </source>
</evidence>
<dbReference type="Pfam" id="PF00667">
    <property type="entry name" value="FAD_binding_1"/>
    <property type="match status" value="1"/>
</dbReference>
<keyword evidence="2" id="KW-0285">Flavoprotein</keyword>
<evidence type="ECO:0000256" key="2">
    <source>
        <dbReference type="ARBA" id="ARBA00022630"/>
    </source>
</evidence>
<dbReference type="Proteomes" id="UP000717696">
    <property type="component" value="Unassembled WGS sequence"/>
</dbReference>
<dbReference type="GO" id="GO:0010181">
    <property type="term" value="F:FMN binding"/>
    <property type="evidence" value="ECO:0007669"/>
    <property type="project" value="TreeGrafter"/>
</dbReference>
<sequence length="595" mass="66571">MVQESNLEVCGVKTDNLKLPLERHQILHFLRGMQEKCHQFNTWEQSAFWKIMHGQGATGLNDPDGPLKMSAFEADQCCNRTAPFYILRDNRRSRWEELSEPFLTLLHTYIYRRWFRPYRSEIDYGQFLAKFIVNKPITLPDQACLPSKETVDLVIRYNARLCARIIDAQESTKALKKFDEEEQYSHLYGTASHFIDRSTAAIIRDQDFFILQPLFRAIAIAIQEPDFRFDDQEFGSVSVTIIRTGVEDDLSAPINFNTISDDSIKGKLFGPEGTVSAVQTDLDTAVTFLMVLDQREVTAFGARPDPAESMKDLDSGSLAPVQERVASSSSAVSLPIRNTHELFHDSARNCIHLAFDLSEVPGMSYKTDNHLAVWPVNLDDEVERLLCLLGLTNSRSVPLSIKSLDTTIKVPILKPTTPEVLFRHYLEVCAAVSRATIEALVQFAPSHSAKTFLEVLVKDKAKHAAFSQKHYLALGRLLELSVQSQGLQEDGAWKTIPLAFVVETLSALHPRLYSIPSSSVISPKVASVTALVVKTALPGTLNESIHGVASNYLHSASLLANSQAPASQLSHYIPRDSDPRLHVAVRKSAFRPQKL</sequence>
<reference evidence="6" key="1">
    <citation type="journal article" date="2021" name="Nat. Commun.">
        <title>Genetic determinants of endophytism in the Arabidopsis root mycobiome.</title>
        <authorList>
            <person name="Mesny F."/>
            <person name="Miyauchi S."/>
            <person name="Thiergart T."/>
            <person name="Pickel B."/>
            <person name="Atanasova L."/>
            <person name="Karlsson M."/>
            <person name="Huettel B."/>
            <person name="Barry K.W."/>
            <person name="Haridas S."/>
            <person name="Chen C."/>
            <person name="Bauer D."/>
            <person name="Andreopoulos W."/>
            <person name="Pangilinan J."/>
            <person name="LaButti K."/>
            <person name="Riley R."/>
            <person name="Lipzen A."/>
            <person name="Clum A."/>
            <person name="Drula E."/>
            <person name="Henrissat B."/>
            <person name="Kohler A."/>
            <person name="Grigoriev I.V."/>
            <person name="Martin F.M."/>
            <person name="Hacquard S."/>
        </authorList>
    </citation>
    <scope>NUCLEOTIDE SEQUENCE</scope>
    <source>
        <strain evidence="6">MPI-CAGE-AT-0021</strain>
    </source>
</reference>
<dbReference type="OrthoDB" id="1856718at2759"/>
<dbReference type="InterPro" id="IPR017938">
    <property type="entry name" value="Riboflavin_synthase-like_b-brl"/>
</dbReference>
<proteinExistence type="predicted"/>
<dbReference type="GO" id="GO:0003958">
    <property type="term" value="F:NADPH-hemoprotein reductase activity"/>
    <property type="evidence" value="ECO:0007669"/>
    <property type="project" value="TreeGrafter"/>
</dbReference>
<dbReference type="Gene3D" id="1.20.990.10">
    <property type="entry name" value="NADPH-cytochrome p450 Reductase, Chain A, domain 3"/>
    <property type="match status" value="1"/>
</dbReference>
<dbReference type="InterPro" id="IPR003097">
    <property type="entry name" value="CysJ-like_FAD-binding"/>
</dbReference>
<dbReference type="GO" id="GO:0005829">
    <property type="term" value="C:cytosol"/>
    <property type="evidence" value="ECO:0007669"/>
    <property type="project" value="TreeGrafter"/>
</dbReference>
<dbReference type="GO" id="GO:0050660">
    <property type="term" value="F:flavin adenine dinucleotide binding"/>
    <property type="evidence" value="ECO:0007669"/>
    <property type="project" value="TreeGrafter"/>
</dbReference>
<evidence type="ECO:0000256" key="4">
    <source>
        <dbReference type="ARBA" id="ARBA00023002"/>
    </source>
</evidence>
<name>A0A9P9DP83_9HYPO</name>
<keyword evidence="7" id="KW-1185">Reference proteome</keyword>
<dbReference type="SUPFAM" id="SSF63380">
    <property type="entry name" value="Riboflavin synthase domain-like"/>
    <property type="match status" value="1"/>
</dbReference>
<feature type="domain" description="FAD-binding FR-type" evidence="5">
    <location>
        <begin position="329"/>
        <end position="593"/>
    </location>
</feature>
<dbReference type="AlphaFoldDB" id="A0A9P9DP83"/>
<comment type="caution">
    <text evidence="6">The sequence shown here is derived from an EMBL/GenBank/DDBJ whole genome shotgun (WGS) entry which is preliminary data.</text>
</comment>
<evidence type="ECO:0000256" key="3">
    <source>
        <dbReference type="ARBA" id="ARBA00022827"/>
    </source>
</evidence>
<dbReference type="PANTHER" id="PTHR19384:SF108">
    <property type="entry name" value="NADPH--CYTOCHROME P450 REDUCTASE"/>
    <property type="match status" value="1"/>
</dbReference>
<keyword evidence="3" id="KW-0274">FAD</keyword>
<protein>
    <recommendedName>
        <fullName evidence="5">FAD-binding FR-type domain-containing protein</fullName>
    </recommendedName>
</protein>
<dbReference type="Gene3D" id="2.40.30.10">
    <property type="entry name" value="Translation factors"/>
    <property type="match status" value="1"/>
</dbReference>
<evidence type="ECO:0000256" key="1">
    <source>
        <dbReference type="ARBA" id="ARBA00001974"/>
    </source>
</evidence>
<organism evidence="6 7">
    <name type="scientific">Dactylonectria estremocensis</name>
    <dbReference type="NCBI Taxonomy" id="1079267"/>
    <lineage>
        <taxon>Eukaryota</taxon>
        <taxon>Fungi</taxon>
        <taxon>Dikarya</taxon>
        <taxon>Ascomycota</taxon>
        <taxon>Pezizomycotina</taxon>
        <taxon>Sordariomycetes</taxon>
        <taxon>Hypocreomycetidae</taxon>
        <taxon>Hypocreales</taxon>
        <taxon>Nectriaceae</taxon>
        <taxon>Dactylonectria</taxon>
    </lineage>
</organism>
<gene>
    <name evidence="6" type="ORF">B0J13DRAFT_628784</name>
</gene>
<evidence type="ECO:0000313" key="6">
    <source>
        <dbReference type="EMBL" id="KAH7122126.1"/>
    </source>
</evidence>